<dbReference type="PANTHER" id="PTHR22753">
    <property type="entry name" value="TRANSMEMBRANE PROTEIN 68"/>
    <property type="match status" value="1"/>
</dbReference>
<accession>A0A0E4GY05</accession>
<evidence type="ECO:0000313" key="3">
    <source>
        <dbReference type="Proteomes" id="UP000199251"/>
    </source>
</evidence>
<gene>
    <name evidence="2" type="ORF">BN1232_03008</name>
</gene>
<dbReference type="InterPro" id="IPR016676">
    <property type="entry name" value="P_lipid/glycerol_AcTrfase_prd"/>
</dbReference>
<dbReference type="PIRSF" id="PIRSF016753">
    <property type="entry name" value="P_lipid/glycerol_ac_tran_prd"/>
    <property type="match status" value="1"/>
</dbReference>
<dbReference type="RefSeq" id="WP_090602397.1">
    <property type="nucleotide sequence ID" value="NZ_CTEE01000001.1"/>
</dbReference>
<dbReference type="Proteomes" id="UP000199251">
    <property type="component" value="Unassembled WGS sequence"/>
</dbReference>
<dbReference type="STRING" id="141349.BN1232_03008"/>
<organism evidence="2 3">
    <name type="scientific">Mycobacterium lentiflavum</name>
    <dbReference type="NCBI Taxonomy" id="141349"/>
    <lineage>
        <taxon>Bacteria</taxon>
        <taxon>Bacillati</taxon>
        <taxon>Actinomycetota</taxon>
        <taxon>Actinomycetes</taxon>
        <taxon>Mycobacteriales</taxon>
        <taxon>Mycobacteriaceae</taxon>
        <taxon>Mycobacterium</taxon>
        <taxon>Mycobacterium simiae complex</taxon>
    </lineage>
</organism>
<dbReference type="EMBL" id="CTEE01000001">
    <property type="protein sequence ID" value="CQD14364.1"/>
    <property type="molecule type" value="Genomic_DNA"/>
</dbReference>
<dbReference type="Pfam" id="PF01553">
    <property type="entry name" value="Acyltransferase"/>
    <property type="match status" value="1"/>
</dbReference>
<dbReference type="GO" id="GO:0016020">
    <property type="term" value="C:membrane"/>
    <property type="evidence" value="ECO:0007669"/>
    <property type="project" value="TreeGrafter"/>
</dbReference>
<dbReference type="PANTHER" id="PTHR22753:SF14">
    <property type="entry name" value="MONOACYLGLYCEROL_DIACYLGLYCEROL O-ACYLTRANSFERASE"/>
    <property type="match status" value="1"/>
</dbReference>
<dbReference type="SMART" id="SM00563">
    <property type="entry name" value="PlsC"/>
    <property type="match status" value="1"/>
</dbReference>
<dbReference type="InterPro" id="IPR002123">
    <property type="entry name" value="Plipid/glycerol_acylTrfase"/>
</dbReference>
<protein>
    <submittedName>
        <fullName evidence="2">Phospholipid/glycerol acyltransferase</fullName>
    </submittedName>
</protein>
<dbReference type="SUPFAM" id="SSF69593">
    <property type="entry name" value="Glycerol-3-phosphate (1)-acyltransferase"/>
    <property type="match status" value="1"/>
</dbReference>
<keyword evidence="2" id="KW-0012">Acyltransferase</keyword>
<name>A0A0E4GY05_MYCLN</name>
<reference evidence="2 3" key="1">
    <citation type="submission" date="2015-03" db="EMBL/GenBank/DDBJ databases">
        <authorList>
            <person name="Urmite Genomes"/>
        </authorList>
    </citation>
    <scope>NUCLEOTIDE SEQUENCE [LARGE SCALE GENOMIC DNA]</scope>
    <source>
        <strain evidence="2 3">CSUR P1491</strain>
    </source>
</reference>
<sequence length="277" mass="30153">MGLVAEAIDWTRRQVVSRVPKADLDQRDPDYIRDQLPGTWLLASLYFRADVQGLDRIPNEGPVLLVGNHSGGNVPPDTFVFTLAFCSYFGVERPFYQLAHNLVVSAPPLGRLRKFGTVAANPENARLALDSGAALLVYPGGDYEVFRPSWQRHQVDFGGRMGYVKLAREAGVPIVPVAAVGGQESALFLNRGQWLAKALMADKLLRLKSIPISLALPWGLNIGDLAGHIPLPTKIAIEVQEPIDVDGDDEAVHDKVIASLQGAVDRLAAKRRLPVIG</sequence>
<dbReference type="AlphaFoldDB" id="A0A0E4GY05"/>
<keyword evidence="2" id="KW-0808">Transferase</keyword>
<evidence type="ECO:0000259" key="1">
    <source>
        <dbReference type="SMART" id="SM00563"/>
    </source>
</evidence>
<dbReference type="GO" id="GO:0016746">
    <property type="term" value="F:acyltransferase activity"/>
    <property type="evidence" value="ECO:0007669"/>
    <property type="project" value="UniProtKB-KW"/>
</dbReference>
<dbReference type="CDD" id="cd07987">
    <property type="entry name" value="LPLAT_MGAT-like"/>
    <property type="match status" value="1"/>
</dbReference>
<feature type="domain" description="Phospholipid/glycerol acyltransferase" evidence="1">
    <location>
        <begin position="63"/>
        <end position="182"/>
    </location>
</feature>
<dbReference type="OrthoDB" id="7056876at2"/>
<evidence type="ECO:0000313" key="2">
    <source>
        <dbReference type="EMBL" id="CQD14364.1"/>
    </source>
</evidence>
<proteinExistence type="predicted"/>